<feature type="domain" description="Beta-lactamase-related" evidence="3">
    <location>
        <begin position="62"/>
        <end position="228"/>
    </location>
</feature>
<dbReference type="OrthoDB" id="5946976at2759"/>
<evidence type="ECO:0000313" key="5">
    <source>
        <dbReference type="Proteomes" id="UP000650833"/>
    </source>
</evidence>
<proteinExistence type="predicted"/>
<evidence type="ECO:0000256" key="1">
    <source>
        <dbReference type="SAM" id="MobiDB-lite"/>
    </source>
</evidence>
<dbReference type="Gene3D" id="3.40.710.10">
    <property type="entry name" value="DD-peptidase/beta-lactamase superfamily"/>
    <property type="match status" value="1"/>
</dbReference>
<dbReference type="Pfam" id="PF00144">
    <property type="entry name" value="Beta-lactamase"/>
    <property type="match status" value="1"/>
</dbReference>
<organism evidence="4 5">
    <name type="scientific">Mucor plumbeus</name>
    <dbReference type="NCBI Taxonomy" id="97098"/>
    <lineage>
        <taxon>Eukaryota</taxon>
        <taxon>Fungi</taxon>
        <taxon>Fungi incertae sedis</taxon>
        <taxon>Mucoromycota</taxon>
        <taxon>Mucoromycotina</taxon>
        <taxon>Mucoromycetes</taxon>
        <taxon>Mucorales</taxon>
        <taxon>Mucorineae</taxon>
        <taxon>Mucoraceae</taxon>
        <taxon>Mucor</taxon>
    </lineage>
</organism>
<dbReference type="InterPro" id="IPR001466">
    <property type="entry name" value="Beta-lactam-related"/>
</dbReference>
<sequence>MFSISKTISLIVPVVSFVIYQSATKTNFSSFPCAIAGFDCPSNIPIHGFVDDNFKEVYDIFVDNLKKGHEVGAGLTVYVDGKKVISLQGGWQDVENKIEYTNNTLQMVFSNTKALSAIVIAQLVDQGLLSYDERISTYWPEFAQNNKENVTLMDLMRHTAGVGALDVPLSMANVTDPIVFADILAKQPHNFDGTPTHSYHAITQGWYQNEIVRRVDPQHRTIDDFAREFKDKYGSEWYLKPDATKGVDITRIAPFYQRAKYQQLLGLVGAYLNPFTDKTFINSVFDKNSLFTKTIVHPSIGQKKGVMNNRDPENRAIEGPSYSGHTNADSMAKLGAMMANRGKAIVEGEPDLFTKESTYKEATTYIGAEEDAVFPQISFINQRGGFMVFPNENFFELSDNSTNFVGGAGAGGSLLVWNEKYNIAIAYAMNGYSDAIGPDSRIISIARSVFDLVKKQKS</sequence>
<dbReference type="Proteomes" id="UP000650833">
    <property type="component" value="Unassembled WGS sequence"/>
</dbReference>
<evidence type="ECO:0000313" key="4">
    <source>
        <dbReference type="EMBL" id="KAG2203861.1"/>
    </source>
</evidence>
<dbReference type="PANTHER" id="PTHR43319">
    <property type="entry name" value="BETA-LACTAMASE-RELATED"/>
    <property type="match status" value="1"/>
</dbReference>
<name>A0A8H7R3S3_9FUNG</name>
<comment type="caution">
    <text evidence="4">The sequence shown here is derived from an EMBL/GenBank/DDBJ whole genome shotgun (WGS) entry which is preliminary data.</text>
</comment>
<dbReference type="InterPro" id="IPR052907">
    <property type="entry name" value="Beta-lactamase/esterase"/>
</dbReference>
<dbReference type="AlphaFoldDB" id="A0A8H7R3S3"/>
<feature type="signal peptide" evidence="2">
    <location>
        <begin position="1"/>
        <end position="16"/>
    </location>
</feature>
<gene>
    <name evidence="4" type="ORF">INT46_011626</name>
</gene>
<accession>A0A8H7R3S3</accession>
<dbReference type="PANTHER" id="PTHR43319:SF3">
    <property type="entry name" value="BETA-LACTAMASE-RELATED DOMAIN-CONTAINING PROTEIN"/>
    <property type="match status" value="1"/>
</dbReference>
<keyword evidence="2" id="KW-0732">Signal</keyword>
<keyword evidence="5" id="KW-1185">Reference proteome</keyword>
<dbReference type="SUPFAM" id="SSF56601">
    <property type="entry name" value="beta-lactamase/transpeptidase-like"/>
    <property type="match status" value="1"/>
</dbReference>
<evidence type="ECO:0000259" key="3">
    <source>
        <dbReference type="Pfam" id="PF00144"/>
    </source>
</evidence>
<reference evidence="4" key="1">
    <citation type="submission" date="2020-12" db="EMBL/GenBank/DDBJ databases">
        <title>Metabolic potential, ecology and presence of endohyphal bacteria is reflected in genomic diversity of Mucoromycotina.</title>
        <authorList>
            <person name="Muszewska A."/>
            <person name="Okrasinska A."/>
            <person name="Steczkiewicz K."/>
            <person name="Drgas O."/>
            <person name="Orlowska M."/>
            <person name="Perlinska-Lenart U."/>
            <person name="Aleksandrzak-Piekarczyk T."/>
            <person name="Szatraj K."/>
            <person name="Zielenkiewicz U."/>
            <person name="Pilsyk S."/>
            <person name="Malc E."/>
            <person name="Mieczkowski P."/>
            <person name="Kruszewska J.S."/>
            <person name="Biernat P."/>
            <person name="Pawlowska J."/>
        </authorList>
    </citation>
    <scope>NUCLEOTIDE SEQUENCE</scope>
    <source>
        <strain evidence="4">CBS 226.32</strain>
    </source>
</reference>
<protein>
    <recommendedName>
        <fullName evidence="3">Beta-lactamase-related domain-containing protein</fullName>
    </recommendedName>
</protein>
<dbReference type="InterPro" id="IPR012338">
    <property type="entry name" value="Beta-lactam/transpept-like"/>
</dbReference>
<feature type="chain" id="PRO_5034661536" description="Beta-lactamase-related domain-containing protein" evidence="2">
    <location>
        <begin position="17"/>
        <end position="458"/>
    </location>
</feature>
<dbReference type="EMBL" id="JAEPRC010000214">
    <property type="protein sequence ID" value="KAG2203861.1"/>
    <property type="molecule type" value="Genomic_DNA"/>
</dbReference>
<evidence type="ECO:0000256" key="2">
    <source>
        <dbReference type="SAM" id="SignalP"/>
    </source>
</evidence>
<feature type="region of interest" description="Disordered" evidence="1">
    <location>
        <begin position="302"/>
        <end position="324"/>
    </location>
</feature>